<dbReference type="Proteomes" id="UP000763505">
    <property type="component" value="Unassembled WGS sequence"/>
</dbReference>
<sequence>MKRVLIIGCPGSGKSTFARKLHKITSIPLHHLDMLNWNSDKTVVEKEVFIERLNKVLETETWIIDGNYLGTMASRMKDADTVFFLDYDLETCLSGVQSRKGQPRADMPWIETETDPEFIEFIKTFHIESRPKILELLEENKHKEIIVFKNRSESDKYILKLTMLQLEGYHLDKENRKSGKYVEVLHPDFKEYGQSGAIYHLADFKGIPLKDASEYEISKFFVKELSEDNRLCTYTLLNKTTGNESNRSSVWVRVSGDWKLLFHQGTTVK</sequence>
<evidence type="ECO:0000313" key="1">
    <source>
        <dbReference type="EMBL" id="HJE18987.1"/>
    </source>
</evidence>
<dbReference type="PANTHER" id="PTHR37816">
    <property type="entry name" value="YALI0E33011P"/>
    <property type="match status" value="1"/>
</dbReference>
<dbReference type="Gene3D" id="3.40.50.300">
    <property type="entry name" value="P-loop containing nucleotide triphosphate hydrolases"/>
    <property type="match status" value="1"/>
</dbReference>
<dbReference type="InterPro" id="IPR027417">
    <property type="entry name" value="P-loop_NTPase"/>
</dbReference>
<accession>A0A921B5P3</accession>
<protein>
    <recommendedName>
        <fullName evidence="3">Adenylate kinase</fullName>
    </recommendedName>
</protein>
<dbReference type="InterPro" id="IPR032710">
    <property type="entry name" value="NTF2-like_dom_sf"/>
</dbReference>
<dbReference type="EMBL" id="DYYI01000011">
    <property type="protein sequence ID" value="HJE18987.1"/>
    <property type="molecule type" value="Genomic_DNA"/>
</dbReference>
<reference evidence="1" key="1">
    <citation type="journal article" date="2021" name="PeerJ">
        <title>Extensive microbial diversity within the chicken gut microbiome revealed by metagenomics and culture.</title>
        <authorList>
            <person name="Gilroy R."/>
            <person name="Ravi A."/>
            <person name="Getino M."/>
            <person name="Pursley I."/>
            <person name="Horton D.L."/>
            <person name="Alikhan N.F."/>
            <person name="Baker D."/>
            <person name="Gharbi K."/>
            <person name="Hall N."/>
            <person name="Watson M."/>
            <person name="Adriaenssens E.M."/>
            <person name="Foster-Nyarko E."/>
            <person name="Jarju S."/>
            <person name="Secka A."/>
            <person name="Antonio M."/>
            <person name="Oren A."/>
            <person name="Chaudhuri R.R."/>
            <person name="La Ragione R."/>
            <person name="Hildebrand F."/>
            <person name="Pallen M.J."/>
        </authorList>
    </citation>
    <scope>NUCLEOTIDE SEQUENCE</scope>
    <source>
        <strain evidence="1">6019</strain>
    </source>
</reference>
<dbReference type="AlphaFoldDB" id="A0A921B5P3"/>
<gene>
    <name evidence="1" type="ORF">K8V35_01360</name>
</gene>
<name>A0A921B5P3_9STAP</name>
<comment type="caution">
    <text evidence="1">The sequence shown here is derived from an EMBL/GenBank/DDBJ whole genome shotgun (WGS) entry which is preliminary data.</text>
</comment>
<organism evidence="1 2">
    <name type="scientific">Aliicoccus persicus</name>
    <dbReference type="NCBI Taxonomy" id="930138"/>
    <lineage>
        <taxon>Bacteria</taxon>
        <taxon>Bacillati</taxon>
        <taxon>Bacillota</taxon>
        <taxon>Bacilli</taxon>
        <taxon>Bacillales</taxon>
        <taxon>Staphylococcaceae</taxon>
        <taxon>Aliicoccus</taxon>
    </lineage>
</organism>
<evidence type="ECO:0000313" key="2">
    <source>
        <dbReference type="Proteomes" id="UP000763505"/>
    </source>
</evidence>
<dbReference type="InterPro" id="IPR052922">
    <property type="entry name" value="Cytidylate_Kinase-2"/>
</dbReference>
<evidence type="ECO:0008006" key="3">
    <source>
        <dbReference type="Google" id="ProtNLM"/>
    </source>
</evidence>
<dbReference type="PANTHER" id="PTHR37816:SF3">
    <property type="entry name" value="MODULATES DNA TOPOLOGY"/>
    <property type="match status" value="1"/>
</dbReference>
<proteinExistence type="predicted"/>
<dbReference type="SUPFAM" id="SSF52540">
    <property type="entry name" value="P-loop containing nucleoside triphosphate hydrolases"/>
    <property type="match status" value="1"/>
</dbReference>
<dbReference type="SUPFAM" id="SSF54427">
    <property type="entry name" value="NTF2-like"/>
    <property type="match status" value="1"/>
</dbReference>
<reference evidence="1" key="2">
    <citation type="submission" date="2021-09" db="EMBL/GenBank/DDBJ databases">
        <authorList>
            <person name="Gilroy R."/>
        </authorList>
    </citation>
    <scope>NUCLEOTIDE SEQUENCE</scope>
    <source>
        <strain evidence="1">6019</strain>
    </source>
</reference>